<reference evidence="1 2" key="1">
    <citation type="journal article" date="2012" name="PLoS ONE">
        <title>Edwardsiella comparative phylogenomics reveal the new intra/inter-species taxonomic relationships, virulence evolution and niche adaptation mechanisms.</title>
        <authorList>
            <person name="Yang M."/>
            <person name="Lv Y."/>
            <person name="Xiao J."/>
            <person name="Wu H."/>
            <person name="Zheng H."/>
            <person name="Liu Q."/>
            <person name="Zhang Y."/>
            <person name="Wang Q."/>
        </authorList>
    </citation>
    <scope>NUCLEOTIDE SEQUENCE [LARGE SCALE GENOMIC DNA]</scope>
    <source>
        <strain evidence="2">080813</strain>
    </source>
</reference>
<sequence>MAISSHDIDLIDGVSDTVHVLRQGEALAPGEVFARADRMREAGLMQPRRVKRHTQLALPRCKREDTFFRRMRHNAIAIKEAR</sequence>
<dbReference type="AlphaFoldDB" id="A0A076LPB2"/>
<evidence type="ECO:0000313" key="1">
    <source>
        <dbReference type="EMBL" id="AIJ10455.1"/>
    </source>
</evidence>
<dbReference type="KEGG" id="ete:ETEE_4048"/>
<organism evidence="1 2">
    <name type="scientific">Edwardsiella anguillarum ET080813</name>
    <dbReference type="NCBI Taxonomy" id="667120"/>
    <lineage>
        <taxon>Bacteria</taxon>
        <taxon>Pseudomonadati</taxon>
        <taxon>Pseudomonadota</taxon>
        <taxon>Gammaproteobacteria</taxon>
        <taxon>Enterobacterales</taxon>
        <taxon>Hafniaceae</taxon>
        <taxon>Edwardsiella</taxon>
    </lineage>
</organism>
<proteinExistence type="predicted"/>
<dbReference type="EMBL" id="CP006664">
    <property type="protein sequence ID" value="AIJ10455.1"/>
    <property type="molecule type" value="Genomic_DNA"/>
</dbReference>
<gene>
    <name evidence="1" type="ORF">ETEE_4048</name>
</gene>
<name>A0A076LPB2_9GAMM</name>
<protein>
    <submittedName>
        <fullName evidence="1">ATPase component CbiO of energizing module of cobalt ECF transporter</fullName>
    </submittedName>
</protein>
<dbReference type="HOGENOM" id="CLU_152913_0_0_6"/>
<evidence type="ECO:0000313" key="2">
    <source>
        <dbReference type="Proteomes" id="UP000028681"/>
    </source>
</evidence>
<dbReference type="Proteomes" id="UP000028681">
    <property type="component" value="Chromosome"/>
</dbReference>
<accession>A0A076LPB2</accession>